<dbReference type="Proteomes" id="UP000631114">
    <property type="component" value="Unassembled WGS sequence"/>
</dbReference>
<keyword evidence="1" id="KW-0853">WD repeat</keyword>
<dbReference type="PANTHER" id="PTHR44083:SF45">
    <property type="entry name" value="TOPLESS-RELATED PROTEIN 1"/>
    <property type="match status" value="1"/>
</dbReference>
<protein>
    <submittedName>
        <fullName evidence="3">Uncharacterized protein</fullName>
    </submittedName>
</protein>
<dbReference type="InterPro" id="IPR027728">
    <property type="entry name" value="Topless_fam"/>
</dbReference>
<dbReference type="Pfam" id="PF00400">
    <property type="entry name" value="WD40"/>
    <property type="match status" value="2"/>
</dbReference>
<feature type="chain" id="PRO_5032435758" evidence="2">
    <location>
        <begin position="16"/>
        <end position="297"/>
    </location>
</feature>
<evidence type="ECO:0000256" key="2">
    <source>
        <dbReference type="SAM" id="SignalP"/>
    </source>
</evidence>
<gene>
    <name evidence="3" type="ORF">IFM89_007387</name>
</gene>
<feature type="repeat" description="WD" evidence="1">
    <location>
        <begin position="260"/>
        <end position="290"/>
    </location>
</feature>
<dbReference type="SMART" id="SM00320">
    <property type="entry name" value="WD40"/>
    <property type="match status" value="3"/>
</dbReference>
<keyword evidence="4" id="KW-1185">Reference proteome</keyword>
<dbReference type="SUPFAM" id="SSF50978">
    <property type="entry name" value="WD40 repeat-like"/>
    <property type="match status" value="1"/>
</dbReference>
<dbReference type="PANTHER" id="PTHR44083">
    <property type="entry name" value="TOPLESS-RELATED PROTEIN 1-RELATED"/>
    <property type="match status" value="1"/>
</dbReference>
<reference evidence="3 4" key="1">
    <citation type="submission" date="2020-10" db="EMBL/GenBank/DDBJ databases">
        <title>The Coptis chinensis genome and diversification of protoberbering-type alkaloids.</title>
        <authorList>
            <person name="Wang B."/>
            <person name="Shu S."/>
            <person name="Song C."/>
            <person name="Liu Y."/>
        </authorList>
    </citation>
    <scope>NUCLEOTIDE SEQUENCE [LARGE SCALE GENOMIC DNA]</scope>
    <source>
        <strain evidence="3">HL-2020</strain>
        <tissue evidence="3">Leaf</tissue>
    </source>
</reference>
<dbReference type="AlphaFoldDB" id="A0A835IKK2"/>
<keyword evidence="2" id="KW-0732">Signal</keyword>
<sequence length="297" mass="32660">MLAILWCGSWVAGRGLLIGTSKFETLEHAWCPCRYGMQSQVTGAKQYMNIMFEGHEAPVLSVWPHYKENIEFIFSTAMDGKIKAWLYDNLGSRVDYDAPGPTVPMGQGAAMRTYQGFREQSIGVVQFDTTKNHFLAVGDEFVIKIWDMDNPDLMMTIEADGGLPEEMMLAVSINDNGIKILANTDGLRLLHSFEAPRSASENVVKASAKGTLGGANVNSGTSLAVADRASRSSSVECTVWLLCHCVYFICWYLTEVKSKLKGHQKRVTSLAFSNVLNVLVSSGADAHVALHVEQKQV</sequence>
<accession>A0A835IKK2</accession>
<dbReference type="InterPro" id="IPR015943">
    <property type="entry name" value="WD40/YVTN_repeat-like_dom_sf"/>
</dbReference>
<evidence type="ECO:0000256" key="1">
    <source>
        <dbReference type="PROSITE-ProRule" id="PRU00221"/>
    </source>
</evidence>
<name>A0A835IKK2_9MAGN</name>
<evidence type="ECO:0000313" key="4">
    <source>
        <dbReference type="Proteomes" id="UP000631114"/>
    </source>
</evidence>
<dbReference type="OrthoDB" id="1743797at2759"/>
<organism evidence="3 4">
    <name type="scientific">Coptis chinensis</name>
    <dbReference type="NCBI Taxonomy" id="261450"/>
    <lineage>
        <taxon>Eukaryota</taxon>
        <taxon>Viridiplantae</taxon>
        <taxon>Streptophyta</taxon>
        <taxon>Embryophyta</taxon>
        <taxon>Tracheophyta</taxon>
        <taxon>Spermatophyta</taxon>
        <taxon>Magnoliopsida</taxon>
        <taxon>Ranunculales</taxon>
        <taxon>Ranunculaceae</taxon>
        <taxon>Coptidoideae</taxon>
        <taxon>Coptis</taxon>
    </lineage>
</organism>
<feature type="signal peptide" evidence="2">
    <location>
        <begin position="1"/>
        <end position="15"/>
    </location>
</feature>
<dbReference type="EMBL" id="JADFTS010000002">
    <property type="protein sequence ID" value="KAF9619560.1"/>
    <property type="molecule type" value="Genomic_DNA"/>
</dbReference>
<comment type="caution">
    <text evidence="3">The sequence shown here is derived from an EMBL/GenBank/DDBJ whole genome shotgun (WGS) entry which is preliminary data.</text>
</comment>
<dbReference type="InterPro" id="IPR001680">
    <property type="entry name" value="WD40_rpt"/>
</dbReference>
<dbReference type="InterPro" id="IPR036322">
    <property type="entry name" value="WD40_repeat_dom_sf"/>
</dbReference>
<dbReference type="GO" id="GO:0006355">
    <property type="term" value="P:regulation of DNA-templated transcription"/>
    <property type="evidence" value="ECO:0007669"/>
    <property type="project" value="InterPro"/>
</dbReference>
<evidence type="ECO:0000313" key="3">
    <source>
        <dbReference type="EMBL" id="KAF9619560.1"/>
    </source>
</evidence>
<dbReference type="PROSITE" id="PS50082">
    <property type="entry name" value="WD_REPEATS_2"/>
    <property type="match status" value="1"/>
</dbReference>
<dbReference type="Gene3D" id="2.130.10.10">
    <property type="entry name" value="YVTN repeat-like/Quinoprotein amine dehydrogenase"/>
    <property type="match status" value="1"/>
</dbReference>
<proteinExistence type="predicted"/>